<dbReference type="PANTHER" id="PTHR12976">
    <property type="entry name" value="RETINAL ROD RHODOPSIN-SENSITIVE CGMP 3',5'-CYCLIC PHOSPHODIESTERASE DELTA-SUBUNIT"/>
    <property type="match status" value="1"/>
</dbReference>
<proteinExistence type="predicted"/>
<feature type="domain" description="GMP phosphodiesterase delta subunit" evidence="1">
    <location>
        <begin position="16"/>
        <end position="155"/>
    </location>
</feature>
<dbReference type="InterPro" id="IPR008015">
    <property type="entry name" value="PDED_dom"/>
</dbReference>
<dbReference type="GO" id="GO:0005737">
    <property type="term" value="C:cytoplasm"/>
    <property type="evidence" value="ECO:0007669"/>
    <property type="project" value="TreeGrafter"/>
</dbReference>
<comment type="caution">
    <text evidence="2">The sequence shown here is derived from an EMBL/GenBank/DDBJ whole genome shotgun (WGS) entry which is preliminary data.</text>
</comment>
<dbReference type="OMA" id="STNTWQN"/>
<dbReference type="InterPro" id="IPR017287">
    <property type="entry name" value="Rhodop-sen_GMP-Pdiesterase_dsu"/>
</dbReference>
<evidence type="ECO:0000259" key="1">
    <source>
        <dbReference type="Pfam" id="PF05351"/>
    </source>
</evidence>
<dbReference type="PIRSF" id="PIRSF037825">
    <property type="entry name" value="GMP-Pdiesterase_delta"/>
    <property type="match status" value="1"/>
</dbReference>
<dbReference type="Proteomes" id="UP000688137">
    <property type="component" value="Unassembled WGS sequence"/>
</dbReference>
<accession>A0A8S1P6P1</accession>
<name>A0A8S1P6P1_PARPR</name>
<dbReference type="PANTHER" id="PTHR12976:SF0">
    <property type="entry name" value="RETINAL ROD RHODOPSIN-SENSITIVE CGMP 3',5'-CYCLIC PHOSPHODIESTERASE SUBUNIT DELTA"/>
    <property type="match status" value="1"/>
</dbReference>
<keyword evidence="3" id="KW-1185">Reference proteome</keyword>
<dbReference type="AlphaFoldDB" id="A0A8S1P6P1"/>
<protein>
    <recommendedName>
        <fullName evidence="1">GMP phosphodiesterase delta subunit domain-containing protein</fullName>
    </recommendedName>
</protein>
<sequence>MEIQKKKRELTAEQVQKIKDGFQIQRVIMKDSETQQIYWDSITEKITQDLIDITLDPKIITSKAATRSIQFSTKEKLQDLILIQDAYLHDKKIEHFVFKFGFVMPDTVNTWDSTIVNRPPEQMLPKEIQSGNLIVDIQMFEQDHLIFNVKVRIFYS</sequence>
<evidence type="ECO:0000313" key="2">
    <source>
        <dbReference type="EMBL" id="CAD8098603.1"/>
    </source>
</evidence>
<reference evidence="2" key="1">
    <citation type="submission" date="2021-01" db="EMBL/GenBank/DDBJ databases">
        <authorList>
            <consortium name="Genoscope - CEA"/>
            <person name="William W."/>
        </authorList>
    </citation>
    <scope>NUCLEOTIDE SEQUENCE</scope>
</reference>
<dbReference type="EMBL" id="CAJJDM010000110">
    <property type="protein sequence ID" value="CAD8098603.1"/>
    <property type="molecule type" value="Genomic_DNA"/>
</dbReference>
<organism evidence="2 3">
    <name type="scientific">Paramecium primaurelia</name>
    <dbReference type="NCBI Taxonomy" id="5886"/>
    <lineage>
        <taxon>Eukaryota</taxon>
        <taxon>Sar</taxon>
        <taxon>Alveolata</taxon>
        <taxon>Ciliophora</taxon>
        <taxon>Intramacronucleata</taxon>
        <taxon>Oligohymenophorea</taxon>
        <taxon>Peniculida</taxon>
        <taxon>Parameciidae</taxon>
        <taxon>Paramecium</taxon>
    </lineage>
</organism>
<evidence type="ECO:0000313" key="3">
    <source>
        <dbReference type="Proteomes" id="UP000688137"/>
    </source>
</evidence>
<gene>
    <name evidence="2" type="ORF">PPRIM_AZ9-3.1.T1070123</name>
</gene>
<dbReference type="Pfam" id="PF05351">
    <property type="entry name" value="GMP_PDE_delta"/>
    <property type="match status" value="1"/>
</dbReference>